<evidence type="ECO:0000313" key="3">
    <source>
        <dbReference type="EMBL" id="SHM12118.1"/>
    </source>
</evidence>
<feature type="compositionally biased region" description="Basic and acidic residues" evidence="1">
    <location>
        <begin position="163"/>
        <end position="183"/>
    </location>
</feature>
<dbReference type="EMBL" id="FRBP01000011">
    <property type="protein sequence ID" value="SHM12118.1"/>
    <property type="molecule type" value="Genomic_DNA"/>
</dbReference>
<evidence type="ECO:0000256" key="1">
    <source>
        <dbReference type="SAM" id="MobiDB-lite"/>
    </source>
</evidence>
<dbReference type="Pfam" id="PF12957">
    <property type="entry name" value="DUF3846"/>
    <property type="match status" value="1"/>
</dbReference>
<proteinExistence type="predicted"/>
<dbReference type="InterPro" id="IPR024559">
    <property type="entry name" value="DUF3846"/>
</dbReference>
<gene>
    <name evidence="3" type="ORF">SAMN04515649_111154</name>
</gene>
<organism evidence="3 4">
    <name type="scientific">Eubacterium callanderi</name>
    <dbReference type="NCBI Taxonomy" id="53442"/>
    <lineage>
        <taxon>Bacteria</taxon>
        <taxon>Bacillati</taxon>
        <taxon>Bacillota</taxon>
        <taxon>Clostridia</taxon>
        <taxon>Eubacteriales</taxon>
        <taxon>Eubacteriaceae</taxon>
        <taxon>Eubacterium</taxon>
    </lineage>
</organism>
<reference evidence="3 4" key="1">
    <citation type="submission" date="2016-11" db="EMBL/GenBank/DDBJ databases">
        <authorList>
            <person name="Varghese N."/>
            <person name="Submissions S."/>
        </authorList>
    </citation>
    <scope>NUCLEOTIDE SEQUENCE [LARGE SCALE GENOMIC DNA]</scope>
    <source>
        <strain evidence="3 4">FD</strain>
    </source>
</reference>
<name>A0AB74F305_9FIRM</name>
<dbReference type="Proteomes" id="UP000184012">
    <property type="component" value="Unassembled WGS sequence"/>
</dbReference>
<evidence type="ECO:0000259" key="2">
    <source>
        <dbReference type="Pfam" id="PF12957"/>
    </source>
</evidence>
<dbReference type="RefSeq" id="WP_073383204.1">
    <property type="nucleotide sequence ID" value="NZ_FRBP01000011.1"/>
</dbReference>
<dbReference type="AlphaFoldDB" id="A0AB74F305"/>
<evidence type="ECO:0000313" key="4">
    <source>
        <dbReference type="Proteomes" id="UP000184012"/>
    </source>
</evidence>
<protein>
    <recommendedName>
        <fullName evidence="2">DUF3846 domain-containing protein</fullName>
    </recommendedName>
</protein>
<comment type="caution">
    <text evidence="3">The sequence shown here is derived from an EMBL/GenBank/DDBJ whole genome shotgun (WGS) entry which is preliminary data.</text>
</comment>
<feature type="domain" description="DUF3846" evidence="2">
    <location>
        <begin position="67"/>
        <end position="169"/>
    </location>
</feature>
<accession>A0AB74F305</accession>
<feature type="region of interest" description="Disordered" evidence="1">
    <location>
        <begin position="163"/>
        <end position="192"/>
    </location>
</feature>
<sequence length="192" mass="22582">MPKYDVTVTELACAVVTVEEEDKEAAEEMAEAMFNRGECSFTDYKDLDFEAELNPDAFYEIQEPKEITVLMVPNGKPPKPQTVENSMRAINRMMGGFVEIYPLEIPTVIIWIRRKQFDKTEMNRMIYDEKGHYRQTAYGDFFLCNLSENGQYFESLTPEQVRKYTQRFERPSEMRTSPKDQKSPKKKRDNVR</sequence>